<comment type="caution">
    <text evidence="6">The sequence shown here is derived from an EMBL/GenBank/DDBJ whole genome shotgun (WGS) entry which is preliminary data.</text>
</comment>
<dbReference type="GO" id="GO:0046872">
    <property type="term" value="F:metal ion binding"/>
    <property type="evidence" value="ECO:0007669"/>
    <property type="project" value="UniProtKB-KW"/>
</dbReference>
<name>A0A644VC80_9ZZZZ</name>
<dbReference type="PANTHER" id="PTHR46233">
    <property type="entry name" value="HYDROXYACYLGLUTATHIONE HYDROLASE GLOC"/>
    <property type="match status" value="1"/>
</dbReference>
<evidence type="ECO:0000256" key="2">
    <source>
        <dbReference type="ARBA" id="ARBA00022723"/>
    </source>
</evidence>
<comment type="cofactor">
    <cofactor evidence="1">
        <name>Zn(2+)</name>
        <dbReference type="ChEBI" id="CHEBI:29105"/>
    </cofactor>
</comment>
<dbReference type="Gene3D" id="3.60.15.10">
    <property type="entry name" value="Ribonuclease Z/Hydroxyacylglutathione hydrolase-like"/>
    <property type="match status" value="1"/>
</dbReference>
<evidence type="ECO:0000256" key="1">
    <source>
        <dbReference type="ARBA" id="ARBA00001947"/>
    </source>
</evidence>
<proteinExistence type="predicted"/>
<dbReference type="PANTHER" id="PTHR46233:SF3">
    <property type="entry name" value="HYDROXYACYLGLUTATHIONE HYDROLASE GLOC"/>
    <property type="match status" value="1"/>
</dbReference>
<gene>
    <name evidence="6" type="primary">gloB_13</name>
    <name evidence="6" type="ORF">SDC9_34909</name>
</gene>
<dbReference type="EMBL" id="VSSQ01000267">
    <property type="protein sequence ID" value="MPL88880.1"/>
    <property type="molecule type" value="Genomic_DNA"/>
</dbReference>
<accession>A0A644VC80</accession>
<evidence type="ECO:0000256" key="4">
    <source>
        <dbReference type="ARBA" id="ARBA00022833"/>
    </source>
</evidence>
<reference evidence="6" key="1">
    <citation type="submission" date="2019-08" db="EMBL/GenBank/DDBJ databases">
        <authorList>
            <person name="Kucharzyk K."/>
            <person name="Murdoch R.W."/>
            <person name="Higgins S."/>
            <person name="Loffler F."/>
        </authorList>
    </citation>
    <scope>NUCLEOTIDE SEQUENCE</scope>
</reference>
<evidence type="ECO:0000259" key="5">
    <source>
        <dbReference type="SMART" id="SM00849"/>
    </source>
</evidence>
<dbReference type="GO" id="GO:0004416">
    <property type="term" value="F:hydroxyacylglutathione hydrolase activity"/>
    <property type="evidence" value="ECO:0007669"/>
    <property type="project" value="UniProtKB-EC"/>
</dbReference>
<dbReference type="SUPFAM" id="SSF56281">
    <property type="entry name" value="Metallo-hydrolase/oxidoreductase"/>
    <property type="match status" value="1"/>
</dbReference>
<dbReference type="AlphaFoldDB" id="A0A644VC80"/>
<evidence type="ECO:0000313" key="6">
    <source>
        <dbReference type="EMBL" id="MPL88880.1"/>
    </source>
</evidence>
<dbReference type="EC" id="3.1.2.6" evidence="6"/>
<evidence type="ECO:0000256" key="3">
    <source>
        <dbReference type="ARBA" id="ARBA00022801"/>
    </source>
</evidence>
<keyword evidence="2" id="KW-0479">Metal-binding</keyword>
<keyword evidence="4" id="KW-0862">Zinc</keyword>
<organism evidence="6">
    <name type="scientific">bioreactor metagenome</name>
    <dbReference type="NCBI Taxonomy" id="1076179"/>
    <lineage>
        <taxon>unclassified sequences</taxon>
        <taxon>metagenomes</taxon>
        <taxon>ecological metagenomes</taxon>
    </lineage>
</organism>
<dbReference type="Pfam" id="PF00753">
    <property type="entry name" value="Lactamase_B"/>
    <property type="match status" value="1"/>
</dbReference>
<protein>
    <submittedName>
        <fullName evidence="6">Hydroxyacylglutathione hydrolase</fullName>
        <ecNumber evidence="6">3.1.2.6</ecNumber>
    </submittedName>
</protein>
<keyword evidence="3 6" id="KW-0378">Hydrolase</keyword>
<dbReference type="SMART" id="SM00849">
    <property type="entry name" value="Lactamase_B"/>
    <property type="match status" value="1"/>
</dbReference>
<sequence length="300" mass="34211">MYQSVEIKNIKGKTFCIDTGMTYIPFYKIDDEHIIMLDTGWADGEKEGLTNILENNSFKIAGIINSHVHIDHSGNNAYFKEKYNCPIAMPAAEAMLCSSAINLKLYYNNLSLEEIFSHLGHMICPVDMLITDRQDSIEMCGITFKILHTPGHSPAHICLITPDDVGYIGDALISREVMDGAKMPYAFILAEDLKSKEKLYKLNCSQYVVAHKGIYDNITELITNNIRFYKLRAEMIGALITTPMTLEEVVQTVRKSFKIPIKDVYKYTLIERMLRSYIEYLSDTGIIKKAVNEGILRYYK</sequence>
<dbReference type="InterPro" id="IPR051453">
    <property type="entry name" value="MBL_Glyoxalase_II"/>
</dbReference>
<dbReference type="InterPro" id="IPR001279">
    <property type="entry name" value="Metallo-B-lactamas"/>
</dbReference>
<feature type="domain" description="Metallo-beta-lactamase" evidence="5">
    <location>
        <begin position="23"/>
        <end position="211"/>
    </location>
</feature>
<dbReference type="InterPro" id="IPR036866">
    <property type="entry name" value="RibonucZ/Hydroxyglut_hydro"/>
</dbReference>